<dbReference type="GO" id="GO:0008168">
    <property type="term" value="F:methyltransferase activity"/>
    <property type="evidence" value="ECO:0007669"/>
    <property type="project" value="UniProtKB-KW"/>
</dbReference>
<dbReference type="GO" id="GO:0032259">
    <property type="term" value="P:methylation"/>
    <property type="evidence" value="ECO:0007669"/>
    <property type="project" value="UniProtKB-KW"/>
</dbReference>
<reference evidence="2" key="1">
    <citation type="submission" date="2016-07" db="EMBL/GenBank/DDBJ databases">
        <title>Phaeobacter portensis sp. nov., a tropodithietic acid producing bacterium isolated from a German harbor.</title>
        <authorList>
            <person name="Freese H.M."/>
            <person name="Bunk B."/>
            <person name="Breider S."/>
            <person name="Brinkhoff T."/>
        </authorList>
    </citation>
    <scope>NUCLEOTIDE SEQUENCE [LARGE SCALE GENOMIC DNA]</scope>
    <source>
        <strain evidence="2">P97</strain>
    </source>
</reference>
<organism evidence="1 2">
    <name type="scientific">Phaeobacter porticola</name>
    <dbReference type="NCBI Taxonomy" id="1844006"/>
    <lineage>
        <taxon>Bacteria</taxon>
        <taxon>Pseudomonadati</taxon>
        <taxon>Pseudomonadota</taxon>
        <taxon>Alphaproteobacteria</taxon>
        <taxon>Rhodobacterales</taxon>
        <taxon>Roseobacteraceae</taxon>
        <taxon>Phaeobacter</taxon>
    </lineage>
</organism>
<dbReference type="AlphaFoldDB" id="A0A1L3I421"/>
<gene>
    <name evidence="1" type="ORF">PhaeoP97_01440</name>
</gene>
<sequence length="204" mass="22105">MSEKFLDKAYDLDTPEATQKHYDDWAASYDAEIAENGYATPGRIAEALAGAHPDVTEPVLDFGCGTGLSGLALRRQGFQTIDGMEPSGEMLEQARGKGAYRHLTQIEVTDPQPIAKGAYRLITGCGVLGTGAAPPEVFDMIMHALPRGGLFVFSYNDHALEDSAYTGKLNEWLDCSAARLLSREHGDHLPGIDLKSTVYVIEKS</sequence>
<evidence type="ECO:0000313" key="2">
    <source>
        <dbReference type="Proteomes" id="UP000183859"/>
    </source>
</evidence>
<dbReference type="EMBL" id="CP016364">
    <property type="protein sequence ID" value="APG46861.1"/>
    <property type="molecule type" value="Genomic_DNA"/>
</dbReference>
<protein>
    <submittedName>
        <fullName evidence="1">Methyltransferase domain protein</fullName>
    </submittedName>
</protein>
<dbReference type="Gene3D" id="3.40.50.150">
    <property type="entry name" value="Vaccinia Virus protein VP39"/>
    <property type="match status" value="1"/>
</dbReference>
<proteinExistence type="predicted"/>
<dbReference type="PANTHER" id="PTHR43861">
    <property type="entry name" value="TRANS-ACONITATE 2-METHYLTRANSFERASE-RELATED"/>
    <property type="match status" value="1"/>
</dbReference>
<dbReference type="CDD" id="cd02440">
    <property type="entry name" value="AdoMet_MTases"/>
    <property type="match status" value="1"/>
</dbReference>
<dbReference type="Pfam" id="PF13489">
    <property type="entry name" value="Methyltransf_23"/>
    <property type="match status" value="1"/>
</dbReference>
<accession>A0A1L3I421</accession>
<dbReference type="KEGG" id="php:PhaeoP97_01440"/>
<dbReference type="Proteomes" id="UP000183859">
    <property type="component" value="Chromosome"/>
</dbReference>
<evidence type="ECO:0000313" key="1">
    <source>
        <dbReference type="EMBL" id="APG46861.1"/>
    </source>
</evidence>
<dbReference type="SUPFAM" id="SSF53335">
    <property type="entry name" value="S-adenosyl-L-methionine-dependent methyltransferases"/>
    <property type="match status" value="1"/>
</dbReference>
<dbReference type="RefSeq" id="WP_072504486.1">
    <property type="nucleotide sequence ID" value="NZ_CP016364.1"/>
</dbReference>
<dbReference type="OrthoDB" id="9807911at2"/>
<dbReference type="STRING" id="1844006.PhaeoP97_01440"/>
<keyword evidence="1" id="KW-0808">Transferase</keyword>
<dbReference type="InterPro" id="IPR029063">
    <property type="entry name" value="SAM-dependent_MTases_sf"/>
</dbReference>
<keyword evidence="2" id="KW-1185">Reference proteome</keyword>
<name>A0A1L3I421_9RHOB</name>
<keyword evidence="1" id="KW-0489">Methyltransferase</keyword>